<evidence type="ECO:0000313" key="1">
    <source>
        <dbReference type="EMBL" id="PWJ16551.1"/>
    </source>
</evidence>
<dbReference type="Proteomes" id="UP000251571">
    <property type="component" value="Unassembled WGS sequence"/>
</dbReference>
<evidence type="ECO:0000313" key="2">
    <source>
        <dbReference type="EMBL" id="SSA48788.1"/>
    </source>
</evidence>
<evidence type="ECO:0000313" key="4">
    <source>
        <dbReference type="Proteomes" id="UP000251571"/>
    </source>
</evidence>
<dbReference type="Pfam" id="PF09867">
    <property type="entry name" value="TagF_N"/>
    <property type="match status" value="1"/>
</dbReference>
<dbReference type="InterPro" id="IPR038225">
    <property type="entry name" value="TagF_sf"/>
</dbReference>
<organism evidence="2 4">
    <name type="scientific">Jannaschia seohaensis</name>
    <dbReference type="NCBI Taxonomy" id="475081"/>
    <lineage>
        <taxon>Bacteria</taxon>
        <taxon>Pseudomonadati</taxon>
        <taxon>Pseudomonadota</taxon>
        <taxon>Alphaproteobacteria</taxon>
        <taxon>Rhodobacterales</taxon>
        <taxon>Roseobacteraceae</taxon>
        <taxon>Jannaschia</taxon>
    </lineage>
</organism>
<dbReference type="NCBIfam" id="TIGR03373">
    <property type="entry name" value="VI_minor_4"/>
    <property type="match status" value="1"/>
</dbReference>
<reference evidence="1 3" key="2">
    <citation type="submission" date="2018-03" db="EMBL/GenBank/DDBJ databases">
        <title>Genomic Encyclopedia of Archaeal and Bacterial Type Strains, Phase II (KMG-II): from individual species to whole genera.</title>
        <authorList>
            <person name="Goeker M."/>
        </authorList>
    </citation>
    <scope>NUCLEOTIDE SEQUENCE [LARGE SCALE GENOMIC DNA]</scope>
    <source>
        <strain evidence="1 3">DSM 25227</strain>
    </source>
</reference>
<name>A0A2Y9B004_9RHOB</name>
<dbReference type="InterPro" id="IPR017748">
    <property type="entry name" value="TagF"/>
</dbReference>
<dbReference type="RefSeq" id="WP_109565268.1">
    <property type="nucleotide sequence ID" value="NZ_QGDJ01000008.1"/>
</dbReference>
<dbReference type="Proteomes" id="UP000245839">
    <property type="component" value="Unassembled WGS sequence"/>
</dbReference>
<reference evidence="2 4" key="1">
    <citation type="submission" date="2016-10" db="EMBL/GenBank/DDBJ databases">
        <authorList>
            <person name="Cai Z."/>
        </authorList>
    </citation>
    <scope>NUCLEOTIDE SEQUENCE [LARGE SCALE GENOMIC DNA]</scope>
    <source>
        <strain evidence="2 4">DSM 25227</strain>
    </source>
</reference>
<dbReference type="EMBL" id="UETC01000008">
    <property type="protein sequence ID" value="SSA48788.1"/>
    <property type="molecule type" value="Genomic_DNA"/>
</dbReference>
<sequence length="159" mass="16431">MATGFLGKLPTRGDFVMRDLSPGLCAAVDRWLTRWLAPHAEMAGRWPERGVRAVIEAPGGPQVLIALPSHDKVGRAFPLAALAPLGVAGQDGVDAWAEAALFPLDAAVAGEIEPDELHRLLAELADPDGGGAALAPPMVWAMGEAPRPPEAALPGLVGA</sequence>
<dbReference type="EMBL" id="QGDJ01000008">
    <property type="protein sequence ID" value="PWJ16551.1"/>
    <property type="molecule type" value="Genomic_DNA"/>
</dbReference>
<dbReference type="AlphaFoldDB" id="A0A2Y9B004"/>
<proteinExistence type="predicted"/>
<dbReference type="Gene3D" id="3.40.1730.10">
    <property type="entry name" value="pa0076 domain"/>
    <property type="match status" value="1"/>
</dbReference>
<protein>
    <submittedName>
        <fullName evidence="2">Type VI secretion system protein ImpM</fullName>
    </submittedName>
</protein>
<keyword evidence="3" id="KW-1185">Reference proteome</keyword>
<gene>
    <name evidence="1" type="ORF">BCF38_10865</name>
    <name evidence="2" type="ORF">SAMN05421539_10865</name>
</gene>
<evidence type="ECO:0000313" key="3">
    <source>
        <dbReference type="Proteomes" id="UP000245839"/>
    </source>
</evidence>
<accession>A0A2Y9B004</accession>